<sequence length="42" mass="4860">MAIAISCTSKKAVNDLKPEPNYFLFEYYDEESTEGDVEFLDH</sequence>
<evidence type="ECO:0000313" key="2">
    <source>
        <dbReference type="Proteomes" id="UP000029647"/>
    </source>
</evidence>
<protein>
    <submittedName>
        <fullName evidence="1">Uncharacterized protein</fullName>
    </submittedName>
</protein>
<reference evidence="1 2" key="1">
    <citation type="journal article" date="2014" name="Genome Announc.">
        <title>Draft Genome Sequences of Marine Flavobacterium Nonlabens Strains NR17, NR24, NR27, NR32, NR33, and Ara13.</title>
        <authorList>
            <person name="Nakanishi M."/>
            <person name="Meirelles P."/>
            <person name="Suzuki R."/>
            <person name="Takatani N."/>
            <person name="Mino S."/>
            <person name="Suda W."/>
            <person name="Oshima K."/>
            <person name="Hattori M."/>
            <person name="Ohkuma M."/>
            <person name="Hosokawa M."/>
            <person name="Miyashita K."/>
            <person name="Thompson F.L."/>
            <person name="Niwa A."/>
            <person name="Sawabe T."/>
            <person name="Sawabe T."/>
        </authorList>
    </citation>
    <scope>NUCLEOTIDE SEQUENCE [LARGE SCALE GENOMIC DNA]</scope>
    <source>
        <strain evidence="2">JCM19275</strain>
    </source>
</reference>
<name>A0A090WEF6_NONUL</name>
<dbReference type="AlphaFoldDB" id="A0A090WEF6"/>
<gene>
    <name evidence="1" type="ORF">JCM19275_2656</name>
</gene>
<organism evidence="1 2">
    <name type="scientific">Nonlabens ulvanivorans</name>
    <name type="common">Persicivirga ulvanivorans</name>
    <dbReference type="NCBI Taxonomy" id="906888"/>
    <lineage>
        <taxon>Bacteria</taxon>
        <taxon>Pseudomonadati</taxon>
        <taxon>Bacteroidota</taxon>
        <taxon>Flavobacteriia</taxon>
        <taxon>Flavobacteriales</taxon>
        <taxon>Flavobacteriaceae</taxon>
        <taxon>Nonlabens</taxon>
    </lineage>
</organism>
<comment type="caution">
    <text evidence="1">The sequence shown here is derived from an EMBL/GenBank/DDBJ whole genome shotgun (WGS) entry which is preliminary data.</text>
</comment>
<dbReference type="Proteomes" id="UP000029647">
    <property type="component" value="Unassembled WGS sequence"/>
</dbReference>
<accession>A0A090WEF6</accession>
<dbReference type="EMBL" id="BBNT01000001">
    <property type="protein sequence ID" value="GAL73809.1"/>
    <property type="molecule type" value="Genomic_DNA"/>
</dbReference>
<proteinExistence type="predicted"/>
<evidence type="ECO:0000313" key="1">
    <source>
        <dbReference type="EMBL" id="GAL73809.1"/>
    </source>
</evidence>